<dbReference type="PANTHER" id="PTHR21581">
    <property type="entry name" value="D-ALANYL-D-ALANINE CARBOXYPEPTIDASE"/>
    <property type="match status" value="1"/>
</dbReference>
<dbReference type="InterPro" id="IPR012338">
    <property type="entry name" value="Beta-lactam/transpept-like"/>
</dbReference>
<comment type="pathway">
    <text evidence="2">Cell wall biogenesis; peptidoglycan biosynthesis.</text>
</comment>
<evidence type="ECO:0000256" key="13">
    <source>
        <dbReference type="PIRSR" id="PIRSR618044-1"/>
    </source>
</evidence>
<dbReference type="UniPathway" id="UPA00219"/>
<dbReference type="KEGG" id="mdn:JT25_005310"/>
<protein>
    <recommendedName>
        <fullName evidence="4">serine-type D-Ala-D-Ala carboxypeptidase</fullName>
        <ecNumber evidence="4">3.4.16.4</ecNumber>
    </recommendedName>
</protein>
<dbReference type="PRINTS" id="PR00725">
    <property type="entry name" value="DADACBPTASE1"/>
</dbReference>
<dbReference type="InterPro" id="IPR037167">
    <property type="entry name" value="Peptidase_S11_C_sf"/>
</dbReference>
<evidence type="ECO:0000256" key="7">
    <source>
        <dbReference type="ARBA" id="ARBA00022729"/>
    </source>
</evidence>
<keyword evidence="9" id="KW-0133">Cell shape</keyword>
<feature type="active site" description="Proton acceptor" evidence="13">
    <location>
        <position position="67"/>
    </location>
</feature>
<dbReference type="AlphaFoldDB" id="A0A126T1F0"/>
<dbReference type="RefSeq" id="WP_036279252.1">
    <property type="nucleotide sequence ID" value="NZ_CP014476.1"/>
</dbReference>
<keyword evidence="8" id="KW-0378">Hydrolase</keyword>
<evidence type="ECO:0000256" key="11">
    <source>
        <dbReference type="ARBA" id="ARBA00023316"/>
    </source>
</evidence>
<keyword evidence="7 16" id="KW-0732">Signal</keyword>
<evidence type="ECO:0000256" key="15">
    <source>
        <dbReference type="RuleBase" id="RU004016"/>
    </source>
</evidence>
<evidence type="ECO:0000256" key="6">
    <source>
        <dbReference type="ARBA" id="ARBA00022670"/>
    </source>
</evidence>
<feature type="active site" description="Proton acceptor" evidence="13">
    <location>
        <position position="70"/>
    </location>
</feature>
<evidence type="ECO:0000256" key="3">
    <source>
        <dbReference type="ARBA" id="ARBA00007164"/>
    </source>
</evidence>
<keyword evidence="11" id="KW-0961">Cell wall biogenesis/degradation</keyword>
<evidence type="ECO:0000256" key="5">
    <source>
        <dbReference type="ARBA" id="ARBA00022645"/>
    </source>
</evidence>
<reference evidence="18 19" key="1">
    <citation type="journal article" date="2015" name="Environ. Microbiol.">
        <title>Methane oxidation coupled to nitrate reduction under hypoxia by the Gammaproteobacterium Methylomonas denitrificans, sp. nov. type strain FJG1.</title>
        <authorList>
            <person name="Kits K.D."/>
            <person name="Klotz M.G."/>
            <person name="Stein L.Y."/>
        </authorList>
    </citation>
    <scope>NUCLEOTIDE SEQUENCE [LARGE SCALE GENOMIC DNA]</scope>
    <source>
        <strain evidence="18 19">FJG1</strain>
    </source>
</reference>
<evidence type="ECO:0000313" key="18">
    <source>
        <dbReference type="EMBL" id="AMK75911.1"/>
    </source>
</evidence>
<dbReference type="SUPFAM" id="SSF69189">
    <property type="entry name" value="Penicillin-binding protein associated domain"/>
    <property type="match status" value="1"/>
</dbReference>
<dbReference type="SMART" id="SM00936">
    <property type="entry name" value="PBP5_C"/>
    <property type="match status" value="1"/>
</dbReference>
<dbReference type="Gene3D" id="3.40.710.10">
    <property type="entry name" value="DD-peptidase/beta-lactamase superfamily"/>
    <property type="match status" value="1"/>
</dbReference>
<evidence type="ECO:0000313" key="19">
    <source>
        <dbReference type="Proteomes" id="UP000030512"/>
    </source>
</evidence>
<dbReference type="OrthoDB" id="9795979at2"/>
<feature type="binding site" evidence="14">
    <location>
        <position position="229"/>
    </location>
    <ligand>
        <name>substrate</name>
    </ligand>
</feature>
<name>A0A126T1F0_9GAMM</name>
<evidence type="ECO:0000256" key="12">
    <source>
        <dbReference type="ARBA" id="ARBA00034000"/>
    </source>
</evidence>
<dbReference type="Pfam" id="PF00768">
    <property type="entry name" value="Peptidase_S11"/>
    <property type="match status" value="1"/>
</dbReference>
<comment type="similarity">
    <text evidence="3 15">Belongs to the peptidase S11 family.</text>
</comment>
<evidence type="ECO:0000256" key="9">
    <source>
        <dbReference type="ARBA" id="ARBA00022960"/>
    </source>
</evidence>
<keyword evidence="10" id="KW-0573">Peptidoglycan synthesis</keyword>
<dbReference type="InterPro" id="IPR015956">
    <property type="entry name" value="Peniciliin-bd_prot_C_sf"/>
</dbReference>
<dbReference type="SUPFAM" id="SSF56601">
    <property type="entry name" value="beta-lactamase/transpeptidase-like"/>
    <property type="match status" value="1"/>
</dbReference>
<dbReference type="Pfam" id="PF07943">
    <property type="entry name" value="PBP5_C"/>
    <property type="match status" value="1"/>
</dbReference>
<keyword evidence="6" id="KW-0645">Protease</keyword>
<dbReference type="GO" id="GO:0071555">
    <property type="term" value="P:cell wall organization"/>
    <property type="evidence" value="ECO:0007669"/>
    <property type="project" value="UniProtKB-KW"/>
</dbReference>
<organism evidence="18 19">
    <name type="scientific">Methylomonas denitrificans</name>
    <dbReference type="NCBI Taxonomy" id="1538553"/>
    <lineage>
        <taxon>Bacteria</taxon>
        <taxon>Pseudomonadati</taxon>
        <taxon>Pseudomonadota</taxon>
        <taxon>Gammaproteobacteria</taxon>
        <taxon>Methylococcales</taxon>
        <taxon>Methylococcaceae</taxon>
        <taxon>Methylomonas</taxon>
    </lineage>
</organism>
<dbReference type="Proteomes" id="UP000030512">
    <property type="component" value="Chromosome"/>
</dbReference>
<gene>
    <name evidence="18" type="ORF">JT25_005310</name>
</gene>
<evidence type="ECO:0000256" key="10">
    <source>
        <dbReference type="ARBA" id="ARBA00022984"/>
    </source>
</evidence>
<sequence length="387" mass="42184">MSQPFRTTIGLFSGLLLLLTAFSLQAASPIFTPAAPSVAASSFYLLDFDSGRVLAEKDADKRVSPASLTKIMTAYVVFRELKAGHLTLDEKVTISQNAWETGGSKMFVEVNKQVGVEDLLQGMIIQSGNDASVALAEHVAGSEQTFATMMNEQASRLGMANSNFENATGLPSPNHYSSAHDLATLARAVIKEFPEYYRWDSQKEFTYNGITQQNRNLLLWRDPSVDGLKTGFTDDAGYCMVASAKREDMRLISVVMGTASAGARSNESQSLLNYGFRFFETHRLYEGNKPLSEARVRKGVTSKVAVGLPEDLYVTAPRKHFNELKAETQIDKGVFAPLNKGDTVGNLNISLAGESILSKPLVALDAVAEGGIFRRLYDAAIGLLEKE</sequence>
<feature type="signal peptide" evidence="16">
    <location>
        <begin position="1"/>
        <end position="26"/>
    </location>
</feature>
<dbReference type="STRING" id="1538553.JT25_005310"/>
<evidence type="ECO:0000256" key="14">
    <source>
        <dbReference type="PIRSR" id="PIRSR618044-2"/>
    </source>
</evidence>
<dbReference type="Gene3D" id="2.60.410.10">
    <property type="entry name" value="D-Ala-D-Ala carboxypeptidase, C-terminal domain"/>
    <property type="match status" value="1"/>
</dbReference>
<evidence type="ECO:0000256" key="8">
    <source>
        <dbReference type="ARBA" id="ARBA00022801"/>
    </source>
</evidence>
<dbReference type="InterPro" id="IPR012907">
    <property type="entry name" value="Peptidase_S11_C"/>
</dbReference>
<feature type="active site" evidence="13">
    <location>
        <position position="127"/>
    </location>
</feature>
<keyword evidence="19" id="KW-1185">Reference proteome</keyword>
<dbReference type="GO" id="GO:0009002">
    <property type="term" value="F:serine-type D-Ala-D-Ala carboxypeptidase activity"/>
    <property type="evidence" value="ECO:0007669"/>
    <property type="project" value="UniProtKB-EC"/>
</dbReference>
<evidence type="ECO:0000256" key="16">
    <source>
        <dbReference type="SAM" id="SignalP"/>
    </source>
</evidence>
<dbReference type="GO" id="GO:0009252">
    <property type="term" value="P:peptidoglycan biosynthetic process"/>
    <property type="evidence" value="ECO:0007669"/>
    <property type="project" value="UniProtKB-UniPathway"/>
</dbReference>
<evidence type="ECO:0000259" key="17">
    <source>
        <dbReference type="SMART" id="SM00936"/>
    </source>
</evidence>
<evidence type="ECO:0000256" key="2">
    <source>
        <dbReference type="ARBA" id="ARBA00004752"/>
    </source>
</evidence>
<keyword evidence="5 18" id="KW-0121">Carboxypeptidase</keyword>
<proteinExistence type="inferred from homology"/>
<evidence type="ECO:0000256" key="1">
    <source>
        <dbReference type="ARBA" id="ARBA00003217"/>
    </source>
</evidence>
<comment type="catalytic activity">
    <reaction evidence="12">
        <text>Preferential cleavage: (Ac)2-L-Lys-D-Ala-|-D-Ala. Also transpeptidation of peptidyl-alanyl moieties that are N-acyl substituents of D-alanine.</text>
        <dbReference type="EC" id="3.4.16.4"/>
    </reaction>
</comment>
<accession>A0A126T1F0</accession>
<evidence type="ECO:0000256" key="4">
    <source>
        <dbReference type="ARBA" id="ARBA00012448"/>
    </source>
</evidence>
<dbReference type="GO" id="GO:0006508">
    <property type="term" value="P:proteolysis"/>
    <property type="evidence" value="ECO:0007669"/>
    <property type="project" value="UniProtKB-KW"/>
</dbReference>
<dbReference type="EMBL" id="CP014476">
    <property type="protein sequence ID" value="AMK75911.1"/>
    <property type="molecule type" value="Genomic_DNA"/>
</dbReference>
<comment type="function">
    <text evidence="1">Removes C-terminal D-alanyl residues from sugar-peptide cell wall precursors.</text>
</comment>
<dbReference type="PANTHER" id="PTHR21581:SF6">
    <property type="entry name" value="TRAFFICKING PROTEIN PARTICLE COMPLEX SUBUNIT 12"/>
    <property type="match status" value="1"/>
</dbReference>
<feature type="domain" description="Peptidase S11 D-Ala-D-Ala carboxypeptidase A C-terminal" evidence="17">
    <location>
        <begin position="279"/>
        <end position="369"/>
    </location>
</feature>
<feature type="chain" id="PRO_5007797679" description="serine-type D-Ala-D-Ala carboxypeptidase" evidence="16">
    <location>
        <begin position="27"/>
        <end position="387"/>
    </location>
</feature>
<dbReference type="InterPro" id="IPR018044">
    <property type="entry name" value="Peptidase_S11"/>
</dbReference>
<dbReference type="EC" id="3.4.16.4" evidence="4"/>
<dbReference type="GO" id="GO:0008360">
    <property type="term" value="P:regulation of cell shape"/>
    <property type="evidence" value="ECO:0007669"/>
    <property type="project" value="UniProtKB-KW"/>
</dbReference>
<dbReference type="InterPro" id="IPR001967">
    <property type="entry name" value="Peptidase_S11_N"/>
</dbReference>